<dbReference type="Proteomes" id="UP000217199">
    <property type="component" value="Unassembled WGS sequence"/>
</dbReference>
<evidence type="ECO:0000256" key="4">
    <source>
        <dbReference type="ARBA" id="ARBA00022833"/>
    </source>
</evidence>
<evidence type="ECO:0000256" key="5">
    <source>
        <dbReference type="PROSITE-ProRule" id="PRU00723"/>
    </source>
</evidence>
<feature type="region of interest" description="Disordered" evidence="6">
    <location>
        <begin position="347"/>
        <end position="392"/>
    </location>
</feature>
<protein>
    <submittedName>
        <fullName evidence="8">Ccch zinc finger</fullName>
    </submittedName>
</protein>
<name>A0A286UJA6_9AGAM</name>
<sequence>MSTSNEEALLRAEIARLSSAINRHKTTQPIYKPASFSGRSNTYVNPNYRPAPNSLSRTNYAPMYPTASSSTRPTASLSQPREVVIDGVAFQASGRSLVRKEVAKPMPISKPSLKPQPRQDFSRRFPGTRSTQRSYKPRTSHRKPQNHNMTLTNGRKPISIGRKSIKSMKRIDKQCPRFSLTGVCSKGRTCLYNHDPKKIAICWPFLQGKCPNPDTCSLSHDPIPERTPLCVHFAKSGLCKNGESCLYPHVHVGPRNGVCRDFAVLGYCEKGIDCEQQHVRECPDFAEKGTCSNRACKLPHVIRANQRKSAAASVTDLSANLETVVSKEYPITYGDDAQIGDEFISLTFHESSEESSEESSDEEDLEENGENDEDSGTDEDEDPTNIGISVHS</sequence>
<keyword evidence="1 5" id="KW-0479">Metal-binding</keyword>
<feature type="compositionally biased region" description="Low complexity" evidence="6">
    <location>
        <begin position="65"/>
        <end position="78"/>
    </location>
</feature>
<dbReference type="SMART" id="SM00356">
    <property type="entry name" value="ZnF_C3H1"/>
    <property type="match status" value="5"/>
</dbReference>
<dbReference type="InParanoid" id="A0A286UJA6"/>
<dbReference type="PROSITE" id="PS50103">
    <property type="entry name" value="ZF_C3H1"/>
    <property type="match status" value="3"/>
</dbReference>
<dbReference type="GO" id="GO:0008270">
    <property type="term" value="F:zinc ion binding"/>
    <property type="evidence" value="ECO:0007669"/>
    <property type="project" value="UniProtKB-KW"/>
</dbReference>
<feature type="zinc finger region" description="C3H1-type" evidence="5">
    <location>
        <begin position="253"/>
        <end position="281"/>
    </location>
</feature>
<gene>
    <name evidence="8" type="ORF">PNOK_0460400</name>
</gene>
<feature type="region of interest" description="Disordered" evidence="6">
    <location>
        <begin position="103"/>
        <end position="156"/>
    </location>
</feature>
<dbReference type="FunFam" id="4.10.1000.10:FF:000022">
    <property type="entry name" value="Zinc finger CCCH domain-containing protein 7"/>
    <property type="match status" value="1"/>
</dbReference>
<accession>A0A286UJA6</accession>
<dbReference type="OrthoDB" id="410307at2759"/>
<evidence type="ECO:0000256" key="3">
    <source>
        <dbReference type="ARBA" id="ARBA00022771"/>
    </source>
</evidence>
<dbReference type="PANTHER" id="PTHR46156">
    <property type="entry name" value="CCCH ZINGC FINGER"/>
    <property type="match status" value="1"/>
</dbReference>
<feature type="domain" description="C3H1-type" evidence="7">
    <location>
        <begin position="224"/>
        <end position="252"/>
    </location>
</feature>
<dbReference type="EMBL" id="NBII01000004">
    <property type="protein sequence ID" value="PAV19670.1"/>
    <property type="molecule type" value="Genomic_DNA"/>
</dbReference>
<feature type="compositionally biased region" description="Acidic residues" evidence="6">
    <location>
        <begin position="353"/>
        <end position="383"/>
    </location>
</feature>
<evidence type="ECO:0000256" key="2">
    <source>
        <dbReference type="ARBA" id="ARBA00022737"/>
    </source>
</evidence>
<organism evidence="8 9">
    <name type="scientific">Pyrrhoderma noxium</name>
    <dbReference type="NCBI Taxonomy" id="2282107"/>
    <lineage>
        <taxon>Eukaryota</taxon>
        <taxon>Fungi</taxon>
        <taxon>Dikarya</taxon>
        <taxon>Basidiomycota</taxon>
        <taxon>Agaricomycotina</taxon>
        <taxon>Agaricomycetes</taxon>
        <taxon>Hymenochaetales</taxon>
        <taxon>Hymenochaetaceae</taxon>
        <taxon>Pyrrhoderma</taxon>
    </lineage>
</organism>
<evidence type="ECO:0000256" key="6">
    <source>
        <dbReference type="SAM" id="MobiDB-lite"/>
    </source>
</evidence>
<feature type="domain" description="C3H1-type" evidence="7">
    <location>
        <begin position="196"/>
        <end position="223"/>
    </location>
</feature>
<dbReference type="GO" id="GO:0005634">
    <property type="term" value="C:nucleus"/>
    <property type="evidence" value="ECO:0007669"/>
    <property type="project" value="TreeGrafter"/>
</dbReference>
<dbReference type="SUPFAM" id="SSF90229">
    <property type="entry name" value="CCCH zinc finger"/>
    <property type="match status" value="2"/>
</dbReference>
<dbReference type="Gene3D" id="4.10.1000.10">
    <property type="entry name" value="Zinc finger, CCCH-type"/>
    <property type="match status" value="2"/>
</dbReference>
<keyword evidence="2" id="KW-0677">Repeat</keyword>
<keyword evidence="3 5" id="KW-0863">Zinc-finger</keyword>
<dbReference type="AlphaFoldDB" id="A0A286UJA6"/>
<proteinExistence type="predicted"/>
<dbReference type="PANTHER" id="PTHR46156:SF1">
    <property type="entry name" value="ZINC FINGER CCCH DOMAIN-CONTAINING PROTEIN 3"/>
    <property type="match status" value="1"/>
</dbReference>
<comment type="caution">
    <text evidence="8">The sequence shown here is derived from an EMBL/GenBank/DDBJ whole genome shotgun (WGS) entry which is preliminary data.</text>
</comment>
<dbReference type="InterPro" id="IPR000571">
    <property type="entry name" value="Znf_CCCH"/>
</dbReference>
<reference evidence="8 9" key="1">
    <citation type="journal article" date="2017" name="Mol. Ecol.">
        <title>Comparative and population genomic landscape of Phellinus noxius: A hypervariable fungus causing root rot in trees.</title>
        <authorList>
            <person name="Chung C.L."/>
            <person name="Lee T.J."/>
            <person name="Akiba M."/>
            <person name="Lee H.H."/>
            <person name="Kuo T.H."/>
            <person name="Liu D."/>
            <person name="Ke H.M."/>
            <person name="Yokoi T."/>
            <person name="Roa M.B."/>
            <person name="Lu M.J."/>
            <person name="Chang Y.Y."/>
            <person name="Ann P.J."/>
            <person name="Tsai J.N."/>
            <person name="Chen C.Y."/>
            <person name="Tzean S.S."/>
            <person name="Ota Y."/>
            <person name="Hattori T."/>
            <person name="Sahashi N."/>
            <person name="Liou R.F."/>
            <person name="Kikuchi T."/>
            <person name="Tsai I.J."/>
        </authorList>
    </citation>
    <scope>NUCLEOTIDE SEQUENCE [LARGE SCALE GENOMIC DNA]</scope>
    <source>
        <strain evidence="8 9">FFPRI411160</strain>
    </source>
</reference>
<keyword evidence="9" id="KW-1185">Reference proteome</keyword>
<evidence type="ECO:0000313" key="8">
    <source>
        <dbReference type="EMBL" id="PAV19670.1"/>
    </source>
</evidence>
<dbReference type="InterPro" id="IPR036855">
    <property type="entry name" value="Znf_CCCH_sf"/>
</dbReference>
<evidence type="ECO:0000313" key="9">
    <source>
        <dbReference type="Proteomes" id="UP000217199"/>
    </source>
</evidence>
<feature type="compositionally biased region" description="Basic residues" evidence="6">
    <location>
        <begin position="135"/>
        <end position="145"/>
    </location>
</feature>
<evidence type="ECO:0000259" key="7">
    <source>
        <dbReference type="PROSITE" id="PS50103"/>
    </source>
</evidence>
<dbReference type="STRING" id="2282107.A0A286UJA6"/>
<feature type="region of interest" description="Disordered" evidence="6">
    <location>
        <begin position="42"/>
        <end position="78"/>
    </location>
</feature>
<evidence type="ECO:0000256" key="1">
    <source>
        <dbReference type="ARBA" id="ARBA00022723"/>
    </source>
</evidence>
<feature type="zinc finger region" description="C3H1-type" evidence="5">
    <location>
        <begin position="224"/>
        <end position="252"/>
    </location>
</feature>
<feature type="zinc finger region" description="C3H1-type" evidence="5">
    <location>
        <begin position="196"/>
        <end position="223"/>
    </location>
</feature>
<feature type="domain" description="C3H1-type" evidence="7">
    <location>
        <begin position="253"/>
        <end position="281"/>
    </location>
</feature>
<keyword evidence="4 5" id="KW-0862">Zinc</keyword>